<feature type="region of interest" description="Disordered" evidence="8">
    <location>
        <begin position="638"/>
        <end position="663"/>
    </location>
</feature>
<sequence>MDTSPKNEKKANPVQNANVVSYLTFFYMFPIFKRGFRNGLTEDDLFQPLDEHKSSILGEKLETIWREEHRKYKKFGLYTALCKLFGVHFLLLGIVRLVDEIVLVVAMPLAIGKLVTYFETGQTLISETEAYIYATVIVLCRLADPLMAHGTMMGLVHLSMKMRVACSALIYRKILRLNKTALADTTIGQLVNLLSNDVSKFDQGFVLANFAWIAPIQAGVGTYLLYHEIGASAFFGMALLLSFIPLQAWFGKKCSSLRMKIALETDKRVRLMNEVISGIHVIKMYCWEKPFGQLISRVRRREMKGIRARGYLLGLMYCFEMFITRVSIFVSVLGYVLLGNYITAKRMFAVTAIYAVLRPVITTIFSLGINSIAEVYVSVKRIQTFLSLAEQEGDDRVRLNGSFEKPDKARVVLENVSAKWLKDATESTLSRINLDIKSNQLVAVIGAVGSGKSSLFNVILKELPIVSGTLTIHGEISYSSQEPWLFSASVRQNILFGDQYDHDRYKQVVKTCALESDFELLPHGDKTLVGERGKSLSGGQKARINLARCIYKKADIYLLDDPLSAVDSNVGRHLYDKCVKEFLRDKICILITHQLQYLSSADKIIVLEDGCVEMEGTYTELQTSGLDFTKLMAQFHTEEETGDEDKIRSVEKSSDVDEQDLEDGPLLEKEGMESGGVKFGLYLSYFKAGGGLCNAVFMLAVFIGAQVVASASDYFVTYWVNTEQDYRERVLDNLTGTNETFPRDTLLYTYSGIILAVLVFGIVHGIYFMFFFALASSTLHNLSFSKIIKATMRFFNSNPSGRILNRFSRDLGNLDEYIPAIIYDVIAVALDLFGAIILSVIVDYWLCLPSMLLLLIFYSFRNVYIETSRSVKRIEGITRSPIYSHMSASIYGLSTIRAFSAQRVLTKEFDDYQDKHSSAYYIFLASNRCFGFWIDATSAVFIACAIFILLFFKQNLHGGDIGLVITQFIGLAGGLQWGMRQWSELENEMVSLERLLEYSKVDTDPERPDPAAVPKLWPEDGHIEFRNVSLKYNPHDPPVLKNLNFTIQPREKIGIVGRTGAGKSSTITALFQLYPIEGTILIDGVDTTKLPLEDVRSKISIIPQEPVLFSGNMRKNLDPFEEYDDEILWNALDQVELREVVAELPDGLQSYVSEGGANFSVGQRQLVCLARALIRNNKILVMDEATANVDPYTDALIQNTIREKFADCTVLTIAHRLHTVMDSDRILVMNAGSVEEFEHPFVLLGDKKGILYSLVQTTGKTTAANLESIAREVGVWASRGLFLMEGLLQSFMRRGQSEI</sequence>
<dbReference type="FunFam" id="3.40.50.300:FF:000163">
    <property type="entry name" value="Multidrug resistance-associated protein member 4"/>
    <property type="match status" value="1"/>
</dbReference>
<feature type="transmembrane region" description="Helical" evidence="9">
    <location>
        <begin position="130"/>
        <end position="148"/>
    </location>
</feature>
<feature type="transmembrane region" description="Helical" evidence="9">
    <location>
        <begin position="844"/>
        <end position="864"/>
    </location>
</feature>
<evidence type="ECO:0000259" key="10">
    <source>
        <dbReference type="PROSITE" id="PS50893"/>
    </source>
</evidence>
<dbReference type="GO" id="GO:0016020">
    <property type="term" value="C:membrane"/>
    <property type="evidence" value="ECO:0007669"/>
    <property type="project" value="UniProtKB-SubCell"/>
</dbReference>
<keyword evidence="7 9" id="KW-0472">Membrane</keyword>
<evidence type="ECO:0000256" key="6">
    <source>
        <dbReference type="ARBA" id="ARBA00022989"/>
    </source>
</evidence>
<dbReference type="CDD" id="cd03244">
    <property type="entry name" value="ABCC_MRP_domain2"/>
    <property type="match status" value="1"/>
</dbReference>
<reference evidence="12" key="1">
    <citation type="journal article" date="2023" name="G3 (Bethesda)">
        <title>Whole genome assemblies of Zophobas morio and Tenebrio molitor.</title>
        <authorList>
            <person name="Kaur S."/>
            <person name="Stinson S.A."/>
            <person name="diCenzo G.C."/>
        </authorList>
    </citation>
    <scope>NUCLEOTIDE SEQUENCE</scope>
    <source>
        <strain evidence="12">QUZm001</strain>
    </source>
</reference>
<feature type="transmembrane region" description="Helical" evidence="9">
    <location>
        <begin position="817"/>
        <end position="838"/>
    </location>
</feature>
<dbReference type="InterPro" id="IPR017871">
    <property type="entry name" value="ABC_transporter-like_CS"/>
</dbReference>
<evidence type="ECO:0000313" key="13">
    <source>
        <dbReference type="Proteomes" id="UP001168821"/>
    </source>
</evidence>
<dbReference type="CDD" id="cd03250">
    <property type="entry name" value="ABCC_MRP_domain1"/>
    <property type="match status" value="1"/>
</dbReference>
<feature type="domain" description="ABC transmembrane type-1" evidence="11">
    <location>
        <begin position="102"/>
        <end position="367"/>
    </location>
</feature>
<comment type="caution">
    <text evidence="12">The sequence shown here is derived from an EMBL/GenBank/DDBJ whole genome shotgun (WGS) entry which is preliminary data.</text>
</comment>
<dbReference type="PROSITE" id="PS50893">
    <property type="entry name" value="ABC_TRANSPORTER_2"/>
    <property type="match status" value="2"/>
</dbReference>
<evidence type="ECO:0000256" key="9">
    <source>
        <dbReference type="SAM" id="Phobius"/>
    </source>
</evidence>
<evidence type="ECO:0000256" key="4">
    <source>
        <dbReference type="ARBA" id="ARBA00022741"/>
    </source>
</evidence>
<evidence type="ECO:0000256" key="1">
    <source>
        <dbReference type="ARBA" id="ARBA00004141"/>
    </source>
</evidence>
<dbReference type="Gene3D" id="1.20.1560.10">
    <property type="entry name" value="ABC transporter type 1, transmembrane domain"/>
    <property type="match status" value="2"/>
</dbReference>
<dbReference type="PROSITE" id="PS50929">
    <property type="entry name" value="ABC_TM1F"/>
    <property type="match status" value="2"/>
</dbReference>
<protein>
    <recommendedName>
        <fullName evidence="14">Multidrug resistance-associated protein lethal(2)03659</fullName>
    </recommendedName>
</protein>
<keyword evidence="13" id="KW-1185">Reference proteome</keyword>
<evidence type="ECO:0000256" key="7">
    <source>
        <dbReference type="ARBA" id="ARBA00023136"/>
    </source>
</evidence>
<evidence type="ECO:0008006" key="14">
    <source>
        <dbReference type="Google" id="ProtNLM"/>
    </source>
</evidence>
<feature type="transmembrane region" description="Helical" evidence="9">
    <location>
        <begin position="747"/>
        <end position="775"/>
    </location>
</feature>
<dbReference type="FunFam" id="3.40.50.300:FF:000482">
    <property type="entry name" value="Multidrug resistance-associated protein member 4"/>
    <property type="match status" value="1"/>
</dbReference>
<dbReference type="FunFam" id="1.20.1560.10:FF:000026">
    <property type="entry name" value="Multidrug resistance-associated protein lethal(2)03659"/>
    <property type="match status" value="1"/>
</dbReference>
<keyword evidence="4" id="KW-0547">Nucleotide-binding</keyword>
<dbReference type="Pfam" id="PF00005">
    <property type="entry name" value="ABC_tran"/>
    <property type="match status" value="2"/>
</dbReference>
<gene>
    <name evidence="12" type="ORF">Zmor_019243</name>
</gene>
<dbReference type="InterPro" id="IPR011527">
    <property type="entry name" value="ABC1_TM_dom"/>
</dbReference>
<evidence type="ECO:0000256" key="5">
    <source>
        <dbReference type="ARBA" id="ARBA00022840"/>
    </source>
</evidence>
<dbReference type="InterPro" id="IPR027417">
    <property type="entry name" value="P-loop_NTPase"/>
</dbReference>
<dbReference type="GO" id="GO:0005524">
    <property type="term" value="F:ATP binding"/>
    <property type="evidence" value="ECO:0007669"/>
    <property type="project" value="UniProtKB-KW"/>
</dbReference>
<feature type="domain" description="ABC transporter" evidence="10">
    <location>
        <begin position="1023"/>
        <end position="1256"/>
    </location>
</feature>
<dbReference type="GO" id="GO:0016887">
    <property type="term" value="F:ATP hydrolysis activity"/>
    <property type="evidence" value="ECO:0007669"/>
    <property type="project" value="InterPro"/>
</dbReference>
<dbReference type="InterPro" id="IPR003439">
    <property type="entry name" value="ABC_transporter-like_ATP-bd"/>
</dbReference>
<name>A0AA38M8D7_9CUCU</name>
<feature type="transmembrane region" description="Helical" evidence="9">
    <location>
        <begin position="688"/>
        <end position="709"/>
    </location>
</feature>
<dbReference type="SMART" id="SM00382">
    <property type="entry name" value="AAA"/>
    <property type="match status" value="2"/>
</dbReference>
<dbReference type="SUPFAM" id="SSF52540">
    <property type="entry name" value="P-loop containing nucleoside triphosphate hydrolases"/>
    <property type="match status" value="2"/>
</dbReference>
<dbReference type="PROSITE" id="PS00211">
    <property type="entry name" value="ABC_TRANSPORTER_1"/>
    <property type="match status" value="2"/>
</dbReference>
<feature type="transmembrane region" description="Helical" evidence="9">
    <location>
        <begin position="75"/>
        <end position="95"/>
    </location>
</feature>
<dbReference type="PANTHER" id="PTHR24223">
    <property type="entry name" value="ATP-BINDING CASSETTE SUB-FAMILY C"/>
    <property type="match status" value="1"/>
</dbReference>
<dbReference type="GO" id="GO:0140359">
    <property type="term" value="F:ABC-type transporter activity"/>
    <property type="evidence" value="ECO:0007669"/>
    <property type="project" value="InterPro"/>
</dbReference>
<proteinExistence type="predicted"/>
<evidence type="ECO:0000259" key="11">
    <source>
        <dbReference type="PROSITE" id="PS50929"/>
    </source>
</evidence>
<dbReference type="Proteomes" id="UP001168821">
    <property type="component" value="Unassembled WGS sequence"/>
</dbReference>
<evidence type="ECO:0000256" key="3">
    <source>
        <dbReference type="ARBA" id="ARBA00022692"/>
    </source>
</evidence>
<dbReference type="PANTHER" id="PTHR24223:SF448">
    <property type="entry name" value="FI20146P1-RELATED"/>
    <property type="match status" value="1"/>
</dbReference>
<keyword evidence="3 9" id="KW-0812">Transmembrane</keyword>
<feature type="transmembrane region" description="Helical" evidence="9">
    <location>
        <begin position="930"/>
        <end position="952"/>
    </location>
</feature>
<keyword evidence="6 9" id="KW-1133">Transmembrane helix</keyword>
<comment type="subcellular location">
    <subcellularLocation>
        <location evidence="1">Membrane</location>
        <topology evidence="1">Multi-pass membrane protein</topology>
    </subcellularLocation>
</comment>
<feature type="domain" description="ABC transmembrane type-1" evidence="11">
    <location>
        <begin position="696"/>
        <end position="987"/>
    </location>
</feature>
<dbReference type="InterPro" id="IPR036640">
    <property type="entry name" value="ABC1_TM_sf"/>
</dbReference>
<dbReference type="EMBL" id="JALNTZ010000006">
    <property type="protein sequence ID" value="KAJ3647360.1"/>
    <property type="molecule type" value="Genomic_DNA"/>
</dbReference>
<dbReference type="InterPro" id="IPR003593">
    <property type="entry name" value="AAA+_ATPase"/>
</dbReference>
<dbReference type="Pfam" id="PF00664">
    <property type="entry name" value="ABC_membrane"/>
    <property type="match status" value="2"/>
</dbReference>
<feature type="transmembrane region" description="Helical" evidence="9">
    <location>
        <begin position="232"/>
        <end position="250"/>
    </location>
</feature>
<feature type="compositionally biased region" description="Basic and acidic residues" evidence="8">
    <location>
        <begin position="638"/>
        <end position="655"/>
    </location>
</feature>
<feature type="transmembrane region" description="Helical" evidence="9">
    <location>
        <begin position="348"/>
        <end position="373"/>
    </location>
</feature>
<dbReference type="InterPro" id="IPR050173">
    <property type="entry name" value="ABC_transporter_C-like"/>
</dbReference>
<evidence type="ECO:0000256" key="8">
    <source>
        <dbReference type="SAM" id="MobiDB-lite"/>
    </source>
</evidence>
<feature type="transmembrane region" description="Helical" evidence="9">
    <location>
        <begin position="101"/>
        <end position="118"/>
    </location>
</feature>
<organism evidence="12 13">
    <name type="scientific">Zophobas morio</name>
    <dbReference type="NCBI Taxonomy" id="2755281"/>
    <lineage>
        <taxon>Eukaryota</taxon>
        <taxon>Metazoa</taxon>
        <taxon>Ecdysozoa</taxon>
        <taxon>Arthropoda</taxon>
        <taxon>Hexapoda</taxon>
        <taxon>Insecta</taxon>
        <taxon>Pterygota</taxon>
        <taxon>Neoptera</taxon>
        <taxon>Endopterygota</taxon>
        <taxon>Coleoptera</taxon>
        <taxon>Polyphaga</taxon>
        <taxon>Cucujiformia</taxon>
        <taxon>Tenebrionidae</taxon>
        <taxon>Zophobas</taxon>
    </lineage>
</organism>
<keyword evidence="5" id="KW-0067">ATP-binding</keyword>
<accession>A0AA38M8D7</accession>
<dbReference type="Gene3D" id="3.40.50.300">
    <property type="entry name" value="P-loop containing nucleotide triphosphate hydrolases"/>
    <property type="match status" value="2"/>
</dbReference>
<dbReference type="SUPFAM" id="SSF90123">
    <property type="entry name" value="ABC transporter transmembrane region"/>
    <property type="match status" value="2"/>
</dbReference>
<feature type="transmembrane region" description="Helical" evidence="9">
    <location>
        <begin position="310"/>
        <end position="336"/>
    </location>
</feature>
<evidence type="ECO:0000256" key="2">
    <source>
        <dbReference type="ARBA" id="ARBA00022448"/>
    </source>
</evidence>
<keyword evidence="2" id="KW-0813">Transport</keyword>
<dbReference type="FunFam" id="1.20.1560.10:FF:000014">
    <property type="entry name" value="Multidrug resistance-associated protein member 4"/>
    <property type="match status" value="1"/>
</dbReference>
<feature type="domain" description="ABC transporter" evidence="10">
    <location>
        <begin position="411"/>
        <end position="634"/>
    </location>
</feature>
<evidence type="ECO:0000313" key="12">
    <source>
        <dbReference type="EMBL" id="KAJ3647360.1"/>
    </source>
</evidence>